<dbReference type="STRING" id="152573.SAMN04488051_103228"/>
<dbReference type="RefSeq" id="WP_091341481.1">
    <property type="nucleotide sequence ID" value="NZ_FNRM01000003.1"/>
</dbReference>
<feature type="modified residue" description="N6-(pyridoxal phosphate)lysine" evidence="11">
    <location>
        <position position="187"/>
    </location>
</feature>
<dbReference type="InterPro" id="IPR015424">
    <property type="entry name" value="PyrdxlP-dep_Trfase"/>
</dbReference>
<dbReference type="GO" id="GO:0030170">
    <property type="term" value="F:pyridoxal phosphate binding"/>
    <property type="evidence" value="ECO:0007669"/>
    <property type="project" value="TreeGrafter"/>
</dbReference>
<gene>
    <name evidence="13" type="ORF">SAMN04488051_103228</name>
</gene>
<evidence type="ECO:0000256" key="10">
    <source>
        <dbReference type="PIRSR" id="PIRSR000390-1"/>
    </source>
</evidence>
<keyword evidence="3" id="KW-0032">Aminotransferase</keyword>
<keyword evidence="4" id="KW-0808">Transferase</keyword>
<comment type="catalytic activity">
    <reaction evidence="7">
        <text>GDP-alpha-D-perosamine + 2-oxoglutarate = GDP-4-dehydro-alpha-D-rhamnose + L-glutamate</text>
        <dbReference type="Rhea" id="RHEA:36779"/>
        <dbReference type="ChEBI" id="CHEBI:16810"/>
        <dbReference type="ChEBI" id="CHEBI:29985"/>
        <dbReference type="ChEBI" id="CHEBI:57964"/>
        <dbReference type="ChEBI" id="CHEBI:73996"/>
        <dbReference type="EC" id="2.6.1.102"/>
    </reaction>
</comment>
<proteinExistence type="inferred from homology"/>
<name>A0A1H4B8G1_ALKAM</name>
<protein>
    <recommendedName>
        <fullName evidence="9">GDP-perosamine synthase</fullName>
        <ecNumber evidence="8">2.6.1.102</ecNumber>
    </recommendedName>
</protein>
<dbReference type="PIRSF" id="PIRSF000390">
    <property type="entry name" value="PLP_StrS"/>
    <property type="match status" value="1"/>
</dbReference>
<dbReference type="Gene3D" id="3.90.1150.10">
    <property type="entry name" value="Aspartate Aminotransferase, domain 1"/>
    <property type="match status" value="1"/>
</dbReference>
<dbReference type="AlphaFoldDB" id="A0A1H4B8G1"/>
<dbReference type="CDD" id="cd00616">
    <property type="entry name" value="AHBA_syn"/>
    <property type="match status" value="1"/>
</dbReference>
<dbReference type="EMBL" id="FNRM01000003">
    <property type="protein sequence ID" value="SEA44431.1"/>
    <property type="molecule type" value="Genomic_DNA"/>
</dbReference>
<comment type="pathway">
    <text evidence="2">Bacterial outer membrane biogenesis; LPS O-antigen biosynthesis.</text>
</comment>
<dbReference type="Gene3D" id="3.40.640.10">
    <property type="entry name" value="Type I PLP-dependent aspartate aminotransferase-like (Major domain)"/>
    <property type="match status" value="1"/>
</dbReference>
<dbReference type="InterPro" id="IPR015421">
    <property type="entry name" value="PyrdxlP-dep_Trfase_major"/>
</dbReference>
<dbReference type="InterPro" id="IPR015422">
    <property type="entry name" value="PyrdxlP-dep_Trfase_small"/>
</dbReference>
<dbReference type="SUPFAM" id="SSF53383">
    <property type="entry name" value="PLP-dependent transferases"/>
    <property type="match status" value="1"/>
</dbReference>
<dbReference type="Pfam" id="PF01041">
    <property type="entry name" value="DegT_DnrJ_EryC1"/>
    <property type="match status" value="1"/>
</dbReference>
<feature type="active site" description="Proton acceptor" evidence="10">
    <location>
        <position position="187"/>
    </location>
</feature>
<evidence type="ECO:0000256" key="11">
    <source>
        <dbReference type="PIRSR" id="PIRSR000390-2"/>
    </source>
</evidence>
<dbReference type="GO" id="GO:0102933">
    <property type="term" value="F:GDP-4-dehydro-6-deoxy-D-mannose-4-aminotransferase activity"/>
    <property type="evidence" value="ECO:0007669"/>
    <property type="project" value="UniProtKB-EC"/>
</dbReference>
<dbReference type="EC" id="2.6.1.102" evidence="8"/>
<organism evidence="13 14">
    <name type="scientific">Alkalimonas amylolytica</name>
    <dbReference type="NCBI Taxonomy" id="152573"/>
    <lineage>
        <taxon>Bacteria</taxon>
        <taxon>Pseudomonadati</taxon>
        <taxon>Pseudomonadota</taxon>
        <taxon>Gammaproteobacteria</taxon>
        <taxon>Alkalimonas</taxon>
    </lineage>
</organism>
<evidence type="ECO:0000256" key="9">
    <source>
        <dbReference type="ARBA" id="ARBA00074221"/>
    </source>
</evidence>
<evidence type="ECO:0000256" key="8">
    <source>
        <dbReference type="ARBA" id="ARBA00066317"/>
    </source>
</evidence>
<dbReference type="FunFam" id="3.40.640.10:FF:000090">
    <property type="entry name" value="Pyridoxal phosphate-dependent aminotransferase"/>
    <property type="match status" value="1"/>
</dbReference>
<evidence type="ECO:0000313" key="13">
    <source>
        <dbReference type="EMBL" id="SEA44431.1"/>
    </source>
</evidence>
<evidence type="ECO:0000256" key="12">
    <source>
        <dbReference type="RuleBase" id="RU004508"/>
    </source>
</evidence>
<reference evidence="13 14" key="1">
    <citation type="submission" date="2016-10" db="EMBL/GenBank/DDBJ databases">
        <authorList>
            <person name="de Groot N.N."/>
        </authorList>
    </citation>
    <scope>NUCLEOTIDE SEQUENCE [LARGE SCALE GENOMIC DNA]</scope>
    <source>
        <strain evidence="13 14">CGMCC 1.3430</strain>
    </source>
</reference>
<comment type="similarity">
    <text evidence="6 12">Belongs to the DegT/DnrJ/EryC1 family.</text>
</comment>
<dbReference type="InterPro" id="IPR000653">
    <property type="entry name" value="DegT/StrS_aminotransferase"/>
</dbReference>
<dbReference type="OrthoDB" id="9804264at2"/>
<evidence type="ECO:0000313" key="14">
    <source>
        <dbReference type="Proteomes" id="UP000198773"/>
    </source>
</evidence>
<evidence type="ECO:0000256" key="5">
    <source>
        <dbReference type="ARBA" id="ARBA00022898"/>
    </source>
</evidence>
<evidence type="ECO:0000256" key="4">
    <source>
        <dbReference type="ARBA" id="ARBA00022679"/>
    </source>
</evidence>
<evidence type="ECO:0000256" key="6">
    <source>
        <dbReference type="ARBA" id="ARBA00037999"/>
    </source>
</evidence>
<keyword evidence="14" id="KW-1185">Reference proteome</keyword>
<evidence type="ECO:0000256" key="7">
    <source>
        <dbReference type="ARBA" id="ARBA00051587"/>
    </source>
</evidence>
<comment type="cofactor">
    <cofactor evidence="1">
        <name>pyridoxal 5'-phosphate</name>
        <dbReference type="ChEBI" id="CHEBI:597326"/>
    </cofactor>
</comment>
<accession>A0A1H4B8G1</accession>
<dbReference type="Proteomes" id="UP000198773">
    <property type="component" value="Unassembled WGS sequence"/>
</dbReference>
<evidence type="ECO:0000256" key="3">
    <source>
        <dbReference type="ARBA" id="ARBA00022576"/>
    </source>
</evidence>
<dbReference type="PANTHER" id="PTHR30244">
    <property type="entry name" value="TRANSAMINASE"/>
    <property type="match status" value="1"/>
</dbReference>
<evidence type="ECO:0000256" key="2">
    <source>
        <dbReference type="ARBA" id="ARBA00005125"/>
    </source>
</evidence>
<dbReference type="GO" id="GO:0000271">
    <property type="term" value="P:polysaccharide biosynthetic process"/>
    <property type="evidence" value="ECO:0007669"/>
    <property type="project" value="TreeGrafter"/>
</dbReference>
<sequence length="378" mass="42000">MNNSDDFIPVSKPYLTAEAKTLVLDCLETGWISSKGAYVERLEHEFAAYLGVPYAISVSSGTAALHLALLALGIGPGDEVIVPDLTFAATANAVLHCGAKPVLCSVNWQDWTLDPTDIARCLSHATKAIIPVHLYGMPARMAELQVIAKQHQLFLIEDCAESLGASIGQQATGSIGDLGCFSFFANKLITTGEGGMVTTHCDQLAQRVRCLRDHGMLPERRYWHELAGLNYRMTNIQAALGVSQLQHLDAFYQQRQQQEQWYQQYLAGVPGLEFKLQRQGVKTVNWLMSLRVDPAKAGFHAAELMYDLQQHQIETRGFFYPLHLQPPYLDQSEALRSMEQLAAEGISLPTFVGLTQSQVERICLRIRQFANARLQEPV</sequence>
<evidence type="ECO:0000256" key="1">
    <source>
        <dbReference type="ARBA" id="ARBA00001933"/>
    </source>
</evidence>
<keyword evidence="5 11" id="KW-0663">Pyridoxal phosphate</keyword>
<dbReference type="PANTHER" id="PTHR30244:SF34">
    <property type="entry name" value="DTDP-4-AMINO-4,6-DIDEOXYGALACTOSE TRANSAMINASE"/>
    <property type="match status" value="1"/>
</dbReference>